<feature type="transmembrane region" description="Helical" evidence="1">
    <location>
        <begin position="166"/>
        <end position="187"/>
    </location>
</feature>
<dbReference type="EMBL" id="FQVQ01000004">
    <property type="protein sequence ID" value="SHF15321.1"/>
    <property type="molecule type" value="Genomic_DNA"/>
</dbReference>
<evidence type="ECO:0008006" key="4">
    <source>
        <dbReference type="Google" id="ProtNLM"/>
    </source>
</evidence>
<feature type="transmembrane region" description="Helical" evidence="1">
    <location>
        <begin position="53"/>
        <end position="71"/>
    </location>
</feature>
<dbReference type="RefSeq" id="WP_073362280.1">
    <property type="nucleotide sequence ID" value="NZ_FQVQ01000004.1"/>
</dbReference>
<evidence type="ECO:0000313" key="2">
    <source>
        <dbReference type="EMBL" id="SHF15321.1"/>
    </source>
</evidence>
<dbReference type="OrthoDB" id="1196478at2"/>
<dbReference type="STRING" id="1124188.SAMN05444377_104115"/>
<evidence type="ECO:0000313" key="3">
    <source>
        <dbReference type="Proteomes" id="UP000184147"/>
    </source>
</evidence>
<name>A0A1M4ZBB8_9FLAO</name>
<keyword evidence="1" id="KW-1133">Transmembrane helix</keyword>
<sequence length="392" mass="45716">MHKTIWVTAIVRLTLLAHLLTQLFLYKAWTLNRVFPTLTVFPFAQNLPREFPFILYCATIAITLLLLWKPHWKKGVGLWIVLVVGSWAWDYVFWQPYTYCFLAIAVIHFFSKSEKQFWTRCLLLLSALYTFSGLHKINGAFLYTIWDSYVLKNRFGITSNDSFFLFFHYAGLLVGLIEILFGIGLLFQQTRLGAFRGLVLMHVLILLGLSPIGFFSNGVVVPWNILLLGISGIGCVATKKRFFDALWPLEFKKHGLVILCFWILPVFGYFGYYNRYFSFDVYSGKGKSLSIIFDNYNDCPKPLLSFLHLRKIENKTYWVVSPSRWCKRELHLVLPNDDYILHSFVVAYEKEFSNSKGYWYITSYPFTANTSYRIKMGNPLQVGCIENLQKKR</sequence>
<feature type="transmembrane region" description="Helical" evidence="1">
    <location>
        <begin position="6"/>
        <end position="26"/>
    </location>
</feature>
<feature type="transmembrane region" description="Helical" evidence="1">
    <location>
        <begin position="122"/>
        <end position="146"/>
    </location>
</feature>
<keyword evidence="1" id="KW-0472">Membrane</keyword>
<accession>A0A1M4ZBB8</accession>
<feature type="transmembrane region" description="Helical" evidence="1">
    <location>
        <begin position="91"/>
        <end position="110"/>
    </location>
</feature>
<gene>
    <name evidence="2" type="ORF">SAMN05444377_104115</name>
</gene>
<keyword evidence="1" id="KW-0812">Transmembrane</keyword>
<dbReference type="AlphaFoldDB" id="A0A1M4ZBB8"/>
<feature type="transmembrane region" description="Helical" evidence="1">
    <location>
        <begin position="194"/>
        <end position="215"/>
    </location>
</feature>
<keyword evidence="3" id="KW-1185">Reference proteome</keyword>
<protein>
    <recommendedName>
        <fullName evidence="4">Vitamin K-dependent gamma-carboxylase</fullName>
    </recommendedName>
</protein>
<evidence type="ECO:0000256" key="1">
    <source>
        <dbReference type="SAM" id="Phobius"/>
    </source>
</evidence>
<dbReference type="Proteomes" id="UP000184147">
    <property type="component" value="Unassembled WGS sequence"/>
</dbReference>
<feature type="transmembrane region" description="Helical" evidence="1">
    <location>
        <begin position="221"/>
        <end position="243"/>
    </location>
</feature>
<feature type="transmembrane region" description="Helical" evidence="1">
    <location>
        <begin position="255"/>
        <end position="273"/>
    </location>
</feature>
<organism evidence="2 3">
    <name type="scientific">Flavobacterium fontis</name>
    <dbReference type="NCBI Taxonomy" id="1124188"/>
    <lineage>
        <taxon>Bacteria</taxon>
        <taxon>Pseudomonadati</taxon>
        <taxon>Bacteroidota</taxon>
        <taxon>Flavobacteriia</taxon>
        <taxon>Flavobacteriales</taxon>
        <taxon>Flavobacteriaceae</taxon>
        <taxon>Flavobacterium</taxon>
    </lineage>
</organism>
<proteinExistence type="predicted"/>
<reference evidence="2 3" key="1">
    <citation type="submission" date="2016-11" db="EMBL/GenBank/DDBJ databases">
        <authorList>
            <person name="Jaros S."/>
            <person name="Januszkiewicz K."/>
            <person name="Wedrychowicz H."/>
        </authorList>
    </citation>
    <scope>NUCLEOTIDE SEQUENCE [LARGE SCALE GENOMIC DNA]</scope>
    <source>
        <strain evidence="2 3">DSM 25660</strain>
    </source>
</reference>